<sequence length="163" mass="18331">MEGRSENEELFYRKSVDGICMWLSENNFRELVPTFEEQDIDGTAFLALHYGAVRSLVPRVGPRLRFWQAYLKLFPHKRKLAKHRQPQSAAVRTGSRGRKLTIRETTVQERTVTNRTVRFHNSTGVGGQRSGQNRSHSDAAGGQRSSHSAHLKGLGRSLSLTGG</sequence>
<accession>A0A9J7HYC9</accession>
<reference evidence="3" key="2">
    <citation type="submission" date="2025-08" db="UniProtKB">
        <authorList>
            <consortium name="RefSeq"/>
        </authorList>
    </citation>
    <scope>IDENTIFICATION</scope>
    <source>
        <strain evidence="3">S238N-H82</strain>
        <tissue evidence="3">Testes</tissue>
    </source>
</reference>
<dbReference type="Proteomes" id="UP000001554">
    <property type="component" value="Chromosome 2"/>
</dbReference>
<dbReference type="RefSeq" id="XP_035666392.1">
    <property type="nucleotide sequence ID" value="XM_035810499.1"/>
</dbReference>
<protein>
    <submittedName>
        <fullName evidence="3">Uncharacterized protein LOC118409462</fullName>
    </submittedName>
</protein>
<feature type="region of interest" description="Disordered" evidence="1">
    <location>
        <begin position="114"/>
        <end position="163"/>
    </location>
</feature>
<feature type="region of interest" description="Disordered" evidence="1">
    <location>
        <begin position="82"/>
        <end position="101"/>
    </location>
</feature>
<dbReference type="OrthoDB" id="8999651at2759"/>
<evidence type="ECO:0000313" key="3">
    <source>
        <dbReference type="RefSeq" id="XP_035666392.1"/>
    </source>
</evidence>
<organism evidence="2 3">
    <name type="scientific">Branchiostoma floridae</name>
    <name type="common">Florida lancelet</name>
    <name type="synonym">Amphioxus</name>
    <dbReference type="NCBI Taxonomy" id="7739"/>
    <lineage>
        <taxon>Eukaryota</taxon>
        <taxon>Metazoa</taxon>
        <taxon>Chordata</taxon>
        <taxon>Cephalochordata</taxon>
        <taxon>Leptocardii</taxon>
        <taxon>Amphioxiformes</taxon>
        <taxon>Branchiostomatidae</taxon>
        <taxon>Branchiostoma</taxon>
    </lineage>
</organism>
<reference evidence="2" key="1">
    <citation type="journal article" date="2020" name="Nat. Ecol. Evol.">
        <title>Deeply conserved synteny resolves early events in vertebrate evolution.</title>
        <authorList>
            <person name="Simakov O."/>
            <person name="Marletaz F."/>
            <person name="Yue J.X."/>
            <person name="O'Connell B."/>
            <person name="Jenkins J."/>
            <person name="Brandt A."/>
            <person name="Calef R."/>
            <person name="Tung C.H."/>
            <person name="Huang T.K."/>
            <person name="Schmutz J."/>
            <person name="Satoh N."/>
            <person name="Yu J.K."/>
            <person name="Putnam N.H."/>
            <person name="Green R.E."/>
            <person name="Rokhsar D.S."/>
        </authorList>
    </citation>
    <scope>NUCLEOTIDE SEQUENCE [LARGE SCALE GENOMIC DNA]</scope>
    <source>
        <strain evidence="2">S238N-H82</strain>
    </source>
</reference>
<keyword evidence="2" id="KW-1185">Reference proteome</keyword>
<evidence type="ECO:0000313" key="2">
    <source>
        <dbReference type="Proteomes" id="UP000001554"/>
    </source>
</evidence>
<evidence type="ECO:0000256" key="1">
    <source>
        <dbReference type="SAM" id="MobiDB-lite"/>
    </source>
</evidence>
<dbReference type="Gene3D" id="1.10.150.50">
    <property type="entry name" value="Transcription Factor, Ets-1"/>
    <property type="match status" value="1"/>
</dbReference>
<dbReference type="KEGG" id="bfo:118409462"/>
<name>A0A9J7HYC9_BRAFL</name>
<dbReference type="GeneID" id="118409462"/>
<dbReference type="InterPro" id="IPR013761">
    <property type="entry name" value="SAM/pointed_sf"/>
</dbReference>
<dbReference type="SUPFAM" id="SSF47769">
    <property type="entry name" value="SAM/Pointed domain"/>
    <property type="match status" value="1"/>
</dbReference>
<feature type="compositionally biased region" description="Polar residues" evidence="1">
    <location>
        <begin position="114"/>
        <end position="123"/>
    </location>
</feature>
<dbReference type="AlphaFoldDB" id="A0A9J7HYC9"/>
<proteinExistence type="predicted"/>
<gene>
    <name evidence="3" type="primary">LOC118409462</name>
</gene>